<dbReference type="InterPro" id="IPR018060">
    <property type="entry name" value="HTH_AraC"/>
</dbReference>
<dbReference type="InterPro" id="IPR003313">
    <property type="entry name" value="AraC-bd"/>
</dbReference>
<proteinExistence type="predicted"/>
<sequence length="281" mass="32482">MYRHEQVSTTTLPVKLVVHTEYLESQNVLRHWHQALEVDYIIRGDAEFVISGQRITASSGDVIVINPNEIHSVKPLKAVDNHTLSLTFLFPYEFLHRECETIDKSWFKLSDDSSQINLLKQTLFDYYKNSQTKSTEQKFLLMSEIYLMLFYLFHYFLESKSNSVNLPTVPTLHKLSSVIDFINEHSADDLSLPQIAGTVHLSEGYLSRTFKEQMGEGVMEYVNLVRLRNAFEILTNTEKDIETISDLAGFANVKSFRRLFAKVYQTTPGKYRINLKGHKTT</sequence>
<dbReference type="Pfam" id="PF02311">
    <property type="entry name" value="AraC_binding"/>
    <property type="match status" value="1"/>
</dbReference>
<keyword evidence="2" id="KW-0238">DNA-binding</keyword>
<evidence type="ECO:0000259" key="4">
    <source>
        <dbReference type="PROSITE" id="PS01124"/>
    </source>
</evidence>
<keyword evidence="3" id="KW-0804">Transcription</keyword>
<name>A0ABW1RKI3_9LACO</name>
<evidence type="ECO:0000313" key="6">
    <source>
        <dbReference type="Proteomes" id="UP001596288"/>
    </source>
</evidence>
<dbReference type="InterPro" id="IPR009057">
    <property type="entry name" value="Homeodomain-like_sf"/>
</dbReference>
<dbReference type="RefSeq" id="WP_137612132.1">
    <property type="nucleotide sequence ID" value="NZ_BJDF01000019.1"/>
</dbReference>
<dbReference type="Gene3D" id="2.60.120.10">
    <property type="entry name" value="Jelly Rolls"/>
    <property type="match status" value="1"/>
</dbReference>
<dbReference type="SUPFAM" id="SSF46689">
    <property type="entry name" value="Homeodomain-like"/>
    <property type="match status" value="2"/>
</dbReference>
<dbReference type="PANTHER" id="PTHR43280">
    <property type="entry name" value="ARAC-FAMILY TRANSCRIPTIONAL REGULATOR"/>
    <property type="match status" value="1"/>
</dbReference>
<dbReference type="EMBL" id="JBHSSF010000015">
    <property type="protein sequence ID" value="MFC6176356.1"/>
    <property type="molecule type" value="Genomic_DNA"/>
</dbReference>
<keyword evidence="1" id="KW-0805">Transcription regulation</keyword>
<dbReference type="PANTHER" id="PTHR43280:SF28">
    <property type="entry name" value="HTH-TYPE TRANSCRIPTIONAL ACTIVATOR RHAS"/>
    <property type="match status" value="1"/>
</dbReference>
<feature type="domain" description="HTH araC/xylS-type" evidence="4">
    <location>
        <begin position="176"/>
        <end position="274"/>
    </location>
</feature>
<dbReference type="Proteomes" id="UP001596288">
    <property type="component" value="Unassembled WGS sequence"/>
</dbReference>
<dbReference type="PROSITE" id="PS01124">
    <property type="entry name" value="HTH_ARAC_FAMILY_2"/>
    <property type="match status" value="1"/>
</dbReference>
<dbReference type="InterPro" id="IPR037923">
    <property type="entry name" value="HTH-like"/>
</dbReference>
<evidence type="ECO:0000313" key="5">
    <source>
        <dbReference type="EMBL" id="MFC6176356.1"/>
    </source>
</evidence>
<evidence type="ECO:0000256" key="1">
    <source>
        <dbReference type="ARBA" id="ARBA00023015"/>
    </source>
</evidence>
<accession>A0ABW1RKI3</accession>
<comment type="caution">
    <text evidence="5">The sequence shown here is derived from an EMBL/GenBank/DDBJ whole genome shotgun (WGS) entry which is preliminary data.</text>
</comment>
<dbReference type="InterPro" id="IPR014710">
    <property type="entry name" value="RmlC-like_jellyroll"/>
</dbReference>
<protein>
    <submittedName>
        <fullName evidence="5">Helix-turn-helix domain-containing protein</fullName>
    </submittedName>
</protein>
<dbReference type="Pfam" id="PF12833">
    <property type="entry name" value="HTH_18"/>
    <property type="match status" value="1"/>
</dbReference>
<reference evidence="6" key="1">
    <citation type="journal article" date="2019" name="Int. J. Syst. Evol. Microbiol.">
        <title>The Global Catalogue of Microorganisms (GCM) 10K type strain sequencing project: providing services to taxonomists for standard genome sequencing and annotation.</title>
        <authorList>
            <consortium name="The Broad Institute Genomics Platform"/>
            <consortium name="The Broad Institute Genome Sequencing Center for Infectious Disease"/>
            <person name="Wu L."/>
            <person name="Ma J."/>
        </authorList>
    </citation>
    <scope>NUCLEOTIDE SEQUENCE [LARGE SCALE GENOMIC DNA]</scope>
    <source>
        <strain evidence="6">CCM 8927</strain>
    </source>
</reference>
<dbReference type="SUPFAM" id="SSF51215">
    <property type="entry name" value="Regulatory protein AraC"/>
    <property type="match status" value="1"/>
</dbReference>
<organism evidence="5 6">
    <name type="scientific">Companilactobacillus huachuanensis</name>
    <dbReference type="NCBI Taxonomy" id="2559914"/>
    <lineage>
        <taxon>Bacteria</taxon>
        <taxon>Bacillati</taxon>
        <taxon>Bacillota</taxon>
        <taxon>Bacilli</taxon>
        <taxon>Lactobacillales</taxon>
        <taxon>Lactobacillaceae</taxon>
        <taxon>Companilactobacillus</taxon>
    </lineage>
</organism>
<evidence type="ECO:0000256" key="3">
    <source>
        <dbReference type="ARBA" id="ARBA00023163"/>
    </source>
</evidence>
<keyword evidence="6" id="KW-1185">Reference proteome</keyword>
<gene>
    <name evidence="5" type="ORF">ACFQAV_05865</name>
</gene>
<dbReference type="Gene3D" id="1.10.10.60">
    <property type="entry name" value="Homeodomain-like"/>
    <property type="match status" value="2"/>
</dbReference>
<evidence type="ECO:0000256" key="2">
    <source>
        <dbReference type="ARBA" id="ARBA00023125"/>
    </source>
</evidence>
<dbReference type="SMART" id="SM00342">
    <property type="entry name" value="HTH_ARAC"/>
    <property type="match status" value="1"/>
</dbReference>